<reference evidence="1" key="2">
    <citation type="submission" date="2020-02" db="EMBL/GenBank/DDBJ databases">
        <title>Identification and distribution of gene clusters putatively required for synthesis of sphingolipid metabolism inhibitors in phylogenetically diverse species of the filamentous fungus Fusarium.</title>
        <authorList>
            <person name="Kim H.-S."/>
            <person name="Busman M."/>
            <person name="Brown D.W."/>
            <person name="Divon H."/>
            <person name="Uhlig S."/>
            <person name="Proctor R.H."/>
        </authorList>
    </citation>
    <scope>NUCLEOTIDE SEQUENCE</scope>
    <source>
        <strain evidence="1">NRRL 25174</strain>
    </source>
</reference>
<name>A0A9P5ACP1_9HYPO</name>
<comment type="caution">
    <text evidence="1">The sequence shown here is derived from an EMBL/GenBank/DDBJ whole genome shotgun (WGS) entry which is preliminary data.</text>
</comment>
<evidence type="ECO:0000313" key="1">
    <source>
        <dbReference type="EMBL" id="KAF4336272.1"/>
    </source>
</evidence>
<accession>A0A9P5ACP1</accession>
<gene>
    <name evidence="1" type="ORF">FBEOM_9876</name>
</gene>
<organism evidence="1 2">
    <name type="scientific">Fusarium beomiforme</name>
    <dbReference type="NCBI Taxonomy" id="44412"/>
    <lineage>
        <taxon>Eukaryota</taxon>
        <taxon>Fungi</taxon>
        <taxon>Dikarya</taxon>
        <taxon>Ascomycota</taxon>
        <taxon>Pezizomycotina</taxon>
        <taxon>Sordariomycetes</taxon>
        <taxon>Hypocreomycetidae</taxon>
        <taxon>Hypocreales</taxon>
        <taxon>Nectriaceae</taxon>
        <taxon>Fusarium</taxon>
        <taxon>Fusarium burgessii species complex</taxon>
    </lineage>
</organism>
<dbReference type="AlphaFoldDB" id="A0A9P5ACP1"/>
<sequence length="353" mass="40576">MAYNPDYVNCTICGIVLGDVEDWKDNVVALAGPHWPEFSESPPSRKVSSEEVARYNAEANTHRGSLVLLPDNQEVRPQTDYDVNEESDDHSQWVGKMYVGIHAACENLAHRVMRFSFNAKIRSTGDLWLTLERRCARVINKDSGKSGMHFTPPIPKSKPGEPFTVGFERYYVPSHNIYRYGDDWEGWWDKDPIEIPCLSTQLMENLKPVGEASNQLSGSLLKFRKHIEALPQEIKDQICSFFHHGQIHIECNYLMPISMWKEVFFQIPFLWDLDIKAVYNKTGTEDSGAEQWDWEKITRQVMSPPEPSPRGALEGDDGIWSFDKVGLNVPGGFTNRRRIWQILEDMYPNDVHL</sequence>
<proteinExistence type="predicted"/>
<dbReference type="EMBL" id="PVQB02000509">
    <property type="protein sequence ID" value="KAF4336272.1"/>
    <property type="molecule type" value="Genomic_DNA"/>
</dbReference>
<evidence type="ECO:0000313" key="2">
    <source>
        <dbReference type="Proteomes" id="UP000730481"/>
    </source>
</evidence>
<dbReference type="OrthoDB" id="3932329at2759"/>
<reference evidence="1" key="1">
    <citation type="journal article" date="2017" name="Mycologia">
        <title>Fusarium algeriense, sp. nov., a novel toxigenic crown rot pathogen of durum wheat from Algeria is nested in the Fusarium burgessii species complex.</title>
        <authorList>
            <person name="Laraba I."/>
            <person name="Keddad A."/>
            <person name="Boureghda H."/>
            <person name="Abdallah N."/>
            <person name="Vaughan M.M."/>
            <person name="Proctor R.H."/>
            <person name="Busman M."/>
            <person name="O'Donnell K."/>
        </authorList>
    </citation>
    <scope>NUCLEOTIDE SEQUENCE</scope>
    <source>
        <strain evidence="1">NRRL 25174</strain>
    </source>
</reference>
<protein>
    <submittedName>
        <fullName evidence="1">Uncharacterized protein</fullName>
    </submittedName>
</protein>
<dbReference type="Proteomes" id="UP000730481">
    <property type="component" value="Unassembled WGS sequence"/>
</dbReference>
<keyword evidence="2" id="KW-1185">Reference proteome</keyword>